<dbReference type="AlphaFoldDB" id="A0A1X7J6Q5"/>
<dbReference type="STRING" id="1852522.SAMN06295960_1299"/>
<evidence type="ECO:0000313" key="2">
    <source>
        <dbReference type="Proteomes" id="UP000193834"/>
    </source>
</evidence>
<gene>
    <name evidence="1" type="ORF">SAMN06295960_1299</name>
</gene>
<reference evidence="1 2" key="1">
    <citation type="submission" date="2017-04" db="EMBL/GenBank/DDBJ databases">
        <authorList>
            <person name="Afonso C.L."/>
            <person name="Miller P.J."/>
            <person name="Scott M.A."/>
            <person name="Spackman E."/>
            <person name="Goraichik I."/>
            <person name="Dimitrov K.M."/>
            <person name="Suarez D.L."/>
            <person name="Swayne D.E."/>
        </authorList>
    </citation>
    <scope>NUCLEOTIDE SEQUENCE [LARGE SCALE GENOMIC DNA]</scope>
    <source>
        <strain evidence="1 2">11</strain>
    </source>
</reference>
<dbReference type="EMBL" id="FXAZ01000001">
    <property type="protein sequence ID" value="SMG23423.1"/>
    <property type="molecule type" value="Genomic_DNA"/>
</dbReference>
<name>A0A1X7J6Q5_9BACL</name>
<sequence length="40" mass="4751">MLSSAALNGDKYFFNELHQQLVRTIMFFPERTMATVLKWD</sequence>
<accession>A0A1X7J6Q5</accession>
<protein>
    <submittedName>
        <fullName evidence="1">Uncharacterized protein</fullName>
    </submittedName>
</protein>
<organism evidence="1 2">
    <name type="scientific">Paenibacillus aquistagni</name>
    <dbReference type="NCBI Taxonomy" id="1852522"/>
    <lineage>
        <taxon>Bacteria</taxon>
        <taxon>Bacillati</taxon>
        <taxon>Bacillota</taxon>
        <taxon>Bacilli</taxon>
        <taxon>Bacillales</taxon>
        <taxon>Paenibacillaceae</taxon>
        <taxon>Paenibacillus</taxon>
    </lineage>
</organism>
<evidence type="ECO:0000313" key="1">
    <source>
        <dbReference type="EMBL" id="SMG23423.1"/>
    </source>
</evidence>
<dbReference type="Proteomes" id="UP000193834">
    <property type="component" value="Unassembled WGS sequence"/>
</dbReference>
<keyword evidence="2" id="KW-1185">Reference proteome</keyword>
<proteinExistence type="predicted"/>